<comment type="subcellular location">
    <subcellularLocation>
        <location evidence="1">Membrane</location>
    </subcellularLocation>
</comment>
<gene>
    <name evidence="4" type="ORF">NP493_597g04042</name>
</gene>
<accession>A0AAD9KU09</accession>
<evidence type="ECO:0000256" key="1">
    <source>
        <dbReference type="ARBA" id="ARBA00004370"/>
    </source>
</evidence>
<dbReference type="SUPFAM" id="SSF46565">
    <property type="entry name" value="Chaperone J-domain"/>
    <property type="match status" value="1"/>
</dbReference>
<proteinExistence type="predicted"/>
<dbReference type="GO" id="GO:0005737">
    <property type="term" value="C:cytoplasm"/>
    <property type="evidence" value="ECO:0007669"/>
    <property type="project" value="UniProtKB-ARBA"/>
</dbReference>
<dbReference type="EMBL" id="JAODUO010000596">
    <property type="protein sequence ID" value="KAK2177466.1"/>
    <property type="molecule type" value="Genomic_DNA"/>
</dbReference>
<dbReference type="Proteomes" id="UP001209878">
    <property type="component" value="Unassembled WGS sequence"/>
</dbReference>
<evidence type="ECO:0000256" key="2">
    <source>
        <dbReference type="ARBA" id="ARBA00023136"/>
    </source>
</evidence>
<keyword evidence="5" id="KW-1185">Reference proteome</keyword>
<dbReference type="PANTHER" id="PTHR44027">
    <property type="entry name" value="DNAJ HOMOLOG SUBFAMILY C MEMBER 5 HOMOLOG"/>
    <property type="match status" value="1"/>
</dbReference>
<dbReference type="Gene3D" id="1.10.287.110">
    <property type="entry name" value="DnaJ domain"/>
    <property type="match status" value="1"/>
</dbReference>
<dbReference type="InterPro" id="IPR036869">
    <property type="entry name" value="J_dom_sf"/>
</dbReference>
<dbReference type="AlphaFoldDB" id="A0AAD9KU09"/>
<evidence type="ECO:0000313" key="5">
    <source>
        <dbReference type="Proteomes" id="UP001209878"/>
    </source>
</evidence>
<keyword evidence="3" id="KW-0143">Chaperone</keyword>
<reference evidence="4" key="1">
    <citation type="journal article" date="2023" name="Mol. Biol. Evol.">
        <title>Third-Generation Sequencing Reveals the Adaptive Role of the Epigenome in Three Deep-Sea Polychaetes.</title>
        <authorList>
            <person name="Perez M."/>
            <person name="Aroh O."/>
            <person name="Sun Y."/>
            <person name="Lan Y."/>
            <person name="Juniper S.K."/>
            <person name="Young C.R."/>
            <person name="Angers B."/>
            <person name="Qian P.Y."/>
        </authorList>
    </citation>
    <scope>NUCLEOTIDE SEQUENCE</scope>
    <source>
        <strain evidence="4">R07B-5</strain>
    </source>
</reference>
<dbReference type="GO" id="GO:0016020">
    <property type="term" value="C:membrane"/>
    <property type="evidence" value="ECO:0007669"/>
    <property type="project" value="UniProtKB-SubCell"/>
</dbReference>
<evidence type="ECO:0000313" key="4">
    <source>
        <dbReference type="EMBL" id="KAK2177466.1"/>
    </source>
</evidence>
<comment type="caution">
    <text evidence="4">The sequence shown here is derived from an EMBL/GenBank/DDBJ whole genome shotgun (WGS) entry which is preliminary data.</text>
</comment>
<dbReference type="InterPro" id="IPR051434">
    <property type="entry name" value="DnaJ_C_subfamily_member5"/>
</dbReference>
<protein>
    <submittedName>
        <fullName evidence="4">Uncharacterized protein</fullName>
    </submittedName>
</protein>
<name>A0AAD9KU09_RIDPI</name>
<evidence type="ECO:0000256" key="3">
    <source>
        <dbReference type="ARBA" id="ARBA00023186"/>
    </source>
</evidence>
<organism evidence="4 5">
    <name type="scientific">Ridgeia piscesae</name>
    <name type="common">Tubeworm</name>
    <dbReference type="NCBI Taxonomy" id="27915"/>
    <lineage>
        <taxon>Eukaryota</taxon>
        <taxon>Metazoa</taxon>
        <taxon>Spiralia</taxon>
        <taxon>Lophotrochozoa</taxon>
        <taxon>Annelida</taxon>
        <taxon>Polychaeta</taxon>
        <taxon>Sedentaria</taxon>
        <taxon>Canalipalpata</taxon>
        <taxon>Sabellida</taxon>
        <taxon>Siboglinidae</taxon>
        <taxon>Ridgeia</taxon>
    </lineage>
</organism>
<keyword evidence="2" id="KW-0472">Membrane</keyword>
<dbReference type="PANTHER" id="PTHR44027:SF7">
    <property type="entry name" value="DNAJ HOMOLOG SUBFAMILY C MEMBER 5 HOMOLOG"/>
    <property type="match status" value="1"/>
</dbReference>
<sequence>MNCCFFVNFKILNQANTILSDPKKRDIYDKVGLYGLKAAEQFQDDPDWDDLSTYQKVGTVSCCIFCGLVSGFYCGCCCCFCCCCFFCCGACEPNITEEEDVTANVYALYAPCSMISRISLLPVLASRINPN</sequence>